<dbReference type="RefSeq" id="WP_262683675.1">
    <property type="nucleotide sequence ID" value="NZ_JAOQIO010000022.1"/>
</dbReference>
<evidence type="ECO:0000313" key="8">
    <source>
        <dbReference type="Proteomes" id="UP001652445"/>
    </source>
</evidence>
<keyword evidence="5" id="KW-0520">NAD</keyword>
<dbReference type="InterPro" id="IPR023753">
    <property type="entry name" value="FAD/NAD-binding_dom"/>
</dbReference>
<dbReference type="Gene3D" id="3.50.50.100">
    <property type="match status" value="1"/>
</dbReference>
<dbReference type="InterPro" id="IPR036188">
    <property type="entry name" value="FAD/NAD-bd_sf"/>
</dbReference>
<dbReference type="EMBL" id="JAOQIO010000022">
    <property type="protein sequence ID" value="MCU6792286.1"/>
    <property type="molecule type" value="Genomic_DNA"/>
</dbReference>
<evidence type="ECO:0000256" key="2">
    <source>
        <dbReference type="ARBA" id="ARBA00022630"/>
    </source>
</evidence>
<protein>
    <submittedName>
        <fullName evidence="7">NAD(P)/FAD-dependent oxidoreductase</fullName>
    </submittedName>
</protein>
<name>A0ABT2UCD4_9BACL</name>
<sequence length="406" mass="44621">MKRIVIIGGGFAGLWSAIGAARKLHELGVEGNEVEVVLINRDSFFSVRPRFYEKDPHNYRIPLIQVLEPVGVRLIEGEVGRIDTESQKIIINQKEKQIELNYDRLVIAAGSQLLLPEITGLKEHAFTVDTIKDAIHLDKHINGLPDLPEVEGKYTTIVVGAGFTGLEIATEMTSRLKEIAKKENKESEVKVILIDRNPTIGKDLGVHPGPIIEQALIDMDIEIHTNETVTSIDSKVVILDSGERLAALTTIWTGGVKASPLAADLLVEKDVLGRLPVDSYLKVEGLPSVFAAGDTARAKTDDNHVALMTCQHAIPQGKFAGHNVVCDLLGSEGIPYKQEIYNTCLDLGPWGALVTNGWDRVPQSQGEDGKKIKQYINQKLIYPPLSGNREELFKEAAPTELKIRLS</sequence>
<evidence type="ECO:0000256" key="1">
    <source>
        <dbReference type="ARBA" id="ARBA00005272"/>
    </source>
</evidence>
<evidence type="ECO:0000256" key="4">
    <source>
        <dbReference type="ARBA" id="ARBA00023002"/>
    </source>
</evidence>
<evidence type="ECO:0000256" key="5">
    <source>
        <dbReference type="ARBA" id="ARBA00023027"/>
    </source>
</evidence>
<organism evidence="7 8">
    <name type="scientific">Paenibacillus baimaensis</name>
    <dbReference type="NCBI Taxonomy" id="2982185"/>
    <lineage>
        <taxon>Bacteria</taxon>
        <taxon>Bacillati</taxon>
        <taxon>Bacillota</taxon>
        <taxon>Bacilli</taxon>
        <taxon>Bacillales</taxon>
        <taxon>Paenibacillaceae</taxon>
        <taxon>Paenibacillus</taxon>
    </lineage>
</organism>
<keyword evidence="2" id="KW-0285">Flavoprotein</keyword>
<dbReference type="SUPFAM" id="SSF51905">
    <property type="entry name" value="FAD/NAD(P)-binding domain"/>
    <property type="match status" value="2"/>
</dbReference>
<dbReference type="Proteomes" id="UP001652445">
    <property type="component" value="Unassembled WGS sequence"/>
</dbReference>
<proteinExistence type="inferred from homology"/>
<dbReference type="InterPro" id="IPR045024">
    <property type="entry name" value="NDH-2"/>
</dbReference>
<comment type="caution">
    <text evidence="7">The sequence shown here is derived from an EMBL/GenBank/DDBJ whole genome shotgun (WGS) entry which is preliminary data.</text>
</comment>
<dbReference type="PANTHER" id="PTHR43706">
    <property type="entry name" value="NADH DEHYDROGENASE"/>
    <property type="match status" value="1"/>
</dbReference>
<evidence type="ECO:0000256" key="3">
    <source>
        <dbReference type="ARBA" id="ARBA00022827"/>
    </source>
</evidence>
<reference evidence="7 8" key="1">
    <citation type="submission" date="2022-09" db="EMBL/GenBank/DDBJ databases">
        <authorList>
            <person name="Han X.L."/>
            <person name="Wang Q."/>
            <person name="Lu T."/>
        </authorList>
    </citation>
    <scope>NUCLEOTIDE SEQUENCE [LARGE SCALE GENOMIC DNA]</scope>
    <source>
        <strain evidence="7 8">WQ 127069</strain>
    </source>
</reference>
<feature type="domain" description="FAD/NAD(P)-binding" evidence="6">
    <location>
        <begin position="3"/>
        <end position="317"/>
    </location>
</feature>
<dbReference type="Pfam" id="PF07992">
    <property type="entry name" value="Pyr_redox_2"/>
    <property type="match status" value="1"/>
</dbReference>
<dbReference type="PRINTS" id="PR00411">
    <property type="entry name" value="PNDRDTASEI"/>
</dbReference>
<gene>
    <name evidence="7" type="ORF">OB236_09110</name>
</gene>
<evidence type="ECO:0000259" key="6">
    <source>
        <dbReference type="Pfam" id="PF07992"/>
    </source>
</evidence>
<dbReference type="PRINTS" id="PR00368">
    <property type="entry name" value="FADPNR"/>
</dbReference>
<keyword evidence="3" id="KW-0274">FAD</keyword>
<keyword evidence="8" id="KW-1185">Reference proteome</keyword>
<accession>A0ABT2UCD4</accession>
<keyword evidence="4" id="KW-0560">Oxidoreductase</keyword>
<comment type="similarity">
    <text evidence="1">Belongs to the NADH dehydrogenase family.</text>
</comment>
<evidence type="ECO:0000313" key="7">
    <source>
        <dbReference type="EMBL" id="MCU6792286.1"/>
    </source>
</evidence>
<dbReference type="PANTHER" id="PTHR43706:SF45">
    <property type="entry name" value="NADH DEHYDROGENASE-LIKE PROTEIN RV1812C"/>
    <property type="match status" value="1"/>
</dbReference>